<dbReference type="RefSeq" id="WP_405335697.1">
    <property type="nucleotide sequence ID" value="NZ_JBANFI010000001.1"/>
</dbReference>
<protein>
    <submittedName>
        <fullName evidence="2">Crotonase/enoyl-CoA hydratase family protein</fullName>
    </submittedName>
</protein>
<evidence type="ECO:0000313" key="2">
    <source>
        <dbReference type="EMBL" id="MFK7159421.1"/>
    </source>
</evidence>
<dbReference type="Pfam" id="PF00378">
    <property type="entry name" value="ECH_1"/>
    <property type="match status" value="1"/>
</dbReference>
<comment type="similarity">
    <text evidence="1">Belongs to the enoyl-CoA hydratase/isomerase family.</text>
</comment>
<comment type="caution">
    <text evidence="2">The sequence shown here is derived from an EMBL/GenBank/DDBJ whole genome shotgun (WGS) entry which is preliminary data.</text>
</comment>
<dbReference type="NCBIfam" id="NF005699">
    <property type="entry name" value="PRK07509.1"/>
    <property type="match status" value="1"/>
</dbReference>
<reference evidence="2 3" key="1">
    <citation type="submission" date="2024-02" db="EMBL/GenBank/DDBJ databases">
        <title>Marinospirillum sp. MEB 164 isolated from Lonar lake sediment.</title>
        <authorList>
            <person name="Joshi A."/>
            <person name="Thite S."/>
        </authorList>
    </citation>
    <scope>NUCLEOTIDE SEQUENCE [LARGE SCALE GENOMIC DNA]</scope>
    <source>
        <strain evidence="2 3">MEB164</strain>
    </source>
</reference>
<keyword evidence="3" id="KW-1185">Reference proteome</keyword>
<dbReference type="SUPFAM" id="SSF52096">
    <property type="entry name" value="ClpP/crotonase"/>
    <property type="match status" value="1"/>
</dbReference>
<accession>A0ABW8PSZ6</accession>
<name>A0ABW8PSZ6_9GAMM</name>
<dbReference type="Gene3D" id="3.90.226.10">
    <property type="entry name" value="2-enoyl-CoA Hydratase, Chain A, domain 1"/>
    <property type="match status" value="1"/>
</dbReference>
<evidence type="ECO:0000256" key="1">
    <source>
        <dbReference type="ARBA" id="ARBA00005254"/>
    </source>
</evidence>
<dbReference type="Proteomes" id="UP001621714">
    <property type="component" value="Unassembled WGS sequence"/>
</dbReference>
<gene>
    <name evidence="2" type="ORF">V6U78_00030</name>
</gene>
<sequence length="269" mass="29919">MQDKNLAESPVKLQIDQGIASVRFNRPDVHNSLNMDLIESLLDVLSSLQNHRDVRVVILGGEGKSFCSGLDVMSVMADPKNIQWLLSGCDGYPHNKVQHLALGWRALPVPVIAVIQGYCYGGGLQMAFGADLRIAHPEARLSVMEGRWGIIPDMGMSVTARGCVREDVLMRMTLTTEVLEGPQALQEGLVTELADDPWARAEALAREIIKRPPEMAKATKRLLRDSYTQTDEERIAMEEKLQKRLLGSPNQMEAVQAYLAKRDPVYKVD</sequence>
<organism evidence="2 3">
    <name type="scientific">Marinospirillum alkalitolerans</name>
    <dbReference type="NCBI Taxonomy" id="3123374"/>
    <lineage>
        <taxon>Bacteria</taxon>
        <taxon>Pseudomonadati</taxon>
        <taxon>Pseudomonadota</taxon>
        <taxon>Gammaproteobacteria</taxon>
        <taxon>Oceanospirillales</taxon>
        <taxon>Oceanospirillaceae</taxon>
        <taxon>Marinospirillum</taxon>
    </lineage>
</organism>
<dbReference type="CDD" id="cd06558">
    <property type="entry name" value="crotonase-like"/>
    <property type="match status" value="1"/>
</dbReference>
<proteinExistence type="inferred from homology"/>
<evidence type="ECO:0000313" key="3">
    <source>
        <dbReference type="Proteomes" id="UP001621714"/>
    </source>
</evidence>
<dbReference type="EMBL" id="JBANFI010000001">
    <property type="protein sequence ID" value="MFK7159421.1"/>
    <property type="molecule type" value="Genomic_DNA"/>
</dbReference>
<dbReference type="InterPro" id="IPR029045">
    <property type="entry name" value="ClpP/crotonase-like_dom_sf"/>
</dbReference>
<dbReference type="InterPro" id="IPR001753">
    <property type="entry name" value="Enoyl-CoA_hydra/iso"/>
</dbReference>
<dbReference type="PANTHER" id="PTHR43149">
    <property type="entry name" value="ENOYL-COA HYDRATASE"/>
    <property type="match status" value="1"/>
</dbReference>
<dbReference type="PANTHER" id="PTHR43149:SF1">
    <property type="entry name" value="DELTA(3,5)-DELTA(2,4)-DIENOYL-COA ISOMERASE, MITOCHONDRIAL"/>
    <property type="match status" value="1"/>
</dbReference>
<dbReference type="InterPro" id="IPR045002">
    <property type="entry name" value="Ech1-like"/>
</dbReference>